<keyword evidence="5" id="KW-1185">Reference proteome</keyword>
<dbReference type="OrthoDB" id="9787227at2"/>
<dbReference type="SMART" id="SM00382">
    <property type="entry name" value="AAA"/>
    <property type="match status" value="1"/>
</dbReference>
<keyword evidence="1" id="KW-0547">Nucleotide-binding</keyword>
<dbReference type="Gene3D" id="3.40.50.300">
    <property type="entry name" value="P-loop containing nucleotide triphosphate hydrolases"/>
    <property type="match status" value="1"/>
</dbReference>
<dbReference type="PANTHER" id="PTHR24220">
    <property type="entry name" value="IMPORT ATP-BINDING PROTEIN"/>
    <property type="match status" value="1"/>
</dbReference>
<dbReference type="PROSITE" id="PS50893">
    <property type="entry name" value="ABC_TRANSPORTER_2"/>
    <property type="match status" value="1"/>
</dbReference>
<protein>
    <submittedName>
        <fullName evidence="4">ABC transporter ATP-binding protein</fullName>
    </submittedName>
</protein>
<dbReference type="KEGG" id="nyu:D7D52_10040"/>
<accession>A0A386ZA71</accession>
<dbReference type="InterPro" id="IPR003439">
    <property type="entry name" value="ABC_transporter-like_ATP-bd"/>
</dbReference>
<dbReference type="GO" id="GO:0005886">
    <property type="term" value="C:plasma membrane"/>
    <property type="evidence" value="ECO:0007669"/>
    <property type="project" value="TreeGrafter"/>
</dbReference>
<dbReference type="EMBL" id="CP032568">
    <property type="protein sequence ID" value="AYF74147.1"/>
    <property type="molecule type" value="Genomic_DNA"/>
</dbReference>
<evidence type="ECO:0000313" key="5">
    <source>
        <dbReference type="Proteomes" id="UP000267164"/>
    </source>
</evidence>
<gene>
    <name evidence="4" type="ORF">D7D52_10040</name>
</gene>
<dbReference type="GO" id="GO:0005524">
    <property type="term" value="F:ATP binding"/>
    <property type="evidence" value="ECO:0007669"/>
    <property type="project" value="UniProtKB-KW"/>
</dbReference>
<dbReference type="InterPro" id="IPR015854">
    <property type="entry name" value="ABC_transpr_LolD-like"/>
</dbReference>
<dbReference type="Proteomes" id="UP000267164">
    <property type="component" value="Chromosome"/>
</dbReference>
<evidence type="ECO:0000259" key="3">
    <source>
        <dbReference type="PROSITE" id="PS50893"/>
    </source>
</evidence>
<dbReference type="InterPro" id="IPR017871">
    <property type="entry name" value="ABC_transporter-like_CS"/>
</dbReference>
<name>A0A386ZA71_9NOCA</name>
<reference evidence="4 5" key="1">
    <citation type="submission" date="2018-09" db="EMBL/GenBank/DDBJ databases">
        <title>Nocardia yunnanensis sp. nov., an actinomycete isolated from a soil sample.</title>
        <authorList>
            <person name="Zhang J."/>
        </authorList>
    </citation>
    <scope>NUCLEOTIDE SEQUENCE [LARGE SCALE GENOMIC DNA]</scope>
    <source>
        <strain evidence="4 5">CFHS0054</strain>
    </source>
</reference>
<dbReference type="InterPro" id="IPR003593">
    <property type="entry name" value="AAA+_ATPase"/>
</dbReference>
<dbReference type="PROSITE" id="PS00211">
    <property type="entry name" value="ABC_TRANSPORTER_1"/>
    <property type="match status" value="1"/>
</dbReference>
<keyword evidence="2 4" id="KW-0067">ATP-binding</keyword>
<proteinExistence type="predicted"/>
<evidence type="ECO:0000313" key="4">
    <source>
        <dbReference type="EMBL" id="AYF74147.1"/>
    </source>
</evidence>
<dbReference type="AlphaFoldDB" id="A0A386ZA71"/>
<dbReference type="PANTHER" id="PTHR24220:SF685">
    <property type="entry name" value="ABC TRANSPORTER RELATED"/>
    <property type="match status" value="1"/>
</dbReference>
<feature type="domain" description="ABC transporter" evidence="3">
    <location>
        <begin position="5"/>
        <end position="223"/>
    </location>
</feature>
<sequence>MTVLVRCHDVGRTFGAGTTAVPAVRAVNCQVHQGDLIAVTGRSGSGKSTLLHLMGDLDRPTSGVVSWPGLSEDPGRVGFVFQAPSLLGPLDVCENVALPLLFADIGEAEARRRAEEALEVLGIADLGHRLPHELSGGQAQRVAVARVLAARSPLVLADEPTARLDPEHRDRVIDALLAFAERTGAALVVATHDVAVAARFTLRWRVHDGLLDPAAAETARGQGASTC</sequence>
<dbReference type="Pfam" id="PF00005">
    <property type="entry name" value="ABC_tran"/>
    <property type="match status" value="1"/>
</dbReference>
<evidence type="ECO:0000256" key="1">
    <source>
        <dbReference type="ARBA" id="ARBA00022741"/>
    </source>
</evidence>
<organism evidence="4 5">
    <name type="scientific">Nocardia yunnanensis</name>
    <dbReference type="NCBI Taxonomy" id="2382165"/>
    <lineage>
        <taxon>Bacteria</taxon>
        <taxon>Bacillati</taxon>
        <taxon>Actinomycetota</taxon>
        <taxon>Actinomycetes</taxon>
        <taxon>Mycobacteriales</taxon>
        <taxon>Nocardiaceae</taxon>
        <taxon>Nocardia</taxon>
    </lineage>
</organism>
<dbReference type="RefSeq" id="WP_120736068.1">
    <property type="nucleotide sequence ID" value="NZ_CP032568.1"/>
</dbReference>
<dbReference type="GO" id="GO:0022857">
    <property type="term" value="F:transmembrane transporter activity"/>
    <property type="evidence" value="ECO:0007669"/>
    <property type="project" value="TreeGrafter"/>
</dbReference>
<dbReference type="SUPFAM" id="SSF52540">
    <property type="entry name" value="P-loop containing nucleoside triphosphate hydrolases"/>
    <property type="match status" value="1"/>
</dbReference>
<dbReference type="GO" id="GO:0016887">
    <property type="term" value="F:ATP hydrolysis activity"/>
    <property type="evidence" value="ECO:0007669"/>
    <property type="project" value="InterPro"/>
</dbReference>
<dbReference type="InterPro" id="IPR027417">
    <property type="entry name" value="P-loop_NTPase"/>
</dbReference>
<evidence type="ECO:0000256" key="2">
    <source>
        <dbReference type="ARBA" id="ARBA00022840"/>
    </source>
</evidence>